<evidence type="ECO:0000259" key="1">
    <source>
        <dbReference type="Pfam" id="PF13400"/>
    </source>
</evidence>
<keyword evidence="3" id="KW-1185">Reference proteome</keyword>
<dbReference type="Proteomes" id="UP000611554">
    <property type="component" value="Unassembled WGS sequence"/>
</dbReference>
<organism evidence="2 3">
    <name type="scientific">Streptosporangium pseudovulgare</name>
    <dbReference type="NCBI Taxonomy" id="35765"/>
    <lineage>
        <taxon>Bacteria</taxon>
        <taxon>Bacillati</taxon>
        <taxon>Actinomycetota</taxon>
        <taxon>Actinomycetes</taxon>
        <taxon>Streptosporangiales</taxon>
        <taxon>Streptosporangiaceae</taxon>
        <taxon>Streptosporangium</taxon>
    </lineage>
</organism>
<evidence type="ECO:0000313" key="3">
    <source>
        <dbReference type="Proteomes" id="UP000611554"/>
    </source>
</evidence>
<dbReference type="InterPro" id="IPR028087">
    <property type="entry name" value="Tad_N"/>
</dbReference>
<sequence>MVAAVWAVAAALMAVGAARVGRHRAQSAADLSALAAARLAFVVPDRGCARAEALARANGAEVTGCAVGQDGIADIQVTVRLSLPVLGPRPITALARAGPVYIAESPADPSVGP</sequence>
<reference evidence="3" key="1">
    <citation type="journal article" date="2019" name="Int. J. Syst. Evol. Microbiol.">
        <title>The Global Catalogue of Microorganisms (GCM) 10K type strain sequencing project: providing services to taxonomists for standard genome sequencing and annotation.</title>
        <authorList>
            <consortium name="The Broad Institute Genomics Platform"/>
            <consortium name="The Broad Institute Genome Sequencing Center for Infectious Disease"/>
            <person name="Wu L."/>
            <person name="Ma J."/>
        </authorList>
    </citation>
    <scope>NUCLEOTIDE SEQUENCE [LARGE SCALE GENOMIC DNA]</scope>
    <source>
        <strain evidence="3">JCM 3115</strain>
    </source>
</reference>
<proteinExistence type="predicted"/>
<name>A0ABQ2R2W1_9ACTN</name>
<dbReference type="InterPro" id="IPR021202">
    <property type="entry name" value="Rv3654c-like"/>
</dbReference>
<protein>
    <recommendedName>
        <fullName evidence="1">Putative Flp pilus-assembly TadG-like N-terminal domain-containing protein</fullName>
    </recommendedName>
</protein>
<accession>A0ABQ2R2W1</accession>
<evidence type="ECO:0000313" key="2">
    <source>
        <dbReference type="EMBL" id="GGQ11113.1"/>
    </source>
</evidence>
<feature type="domain" description="Putative Flp pilus-assembly TadG-like N-terminal" evidence="1">
    <location>
        <begin position="1"/>
        <end position="38"/>
    </location>
</feature>
<dbReference type="Pfam" id="PF13400">
    <property type="entry name" value="Tad"/>
    <property type="match status" value="1"/>
</dbReference>
<dbReference type="EMBL" id="BMQJ01000012">
    <property type="protein sequence ID" value="GGQ11113.1"/>
    <property type="molecule type" value="Genomic_DNA"/>
</dbReference>
<gene>
    <name evidence="2" type="ORF">GCM10010140_46590</name>
</gene>
<comment type="caution">
    <text evidence="2">The sequence shown here is derived from an EMBL/GenBank/DDBJ whole genome shotgun (WGS) entry which is preliminary data.</text>
</comment>
<dbReference type="NCBIfam" id="TIGR03816">
    <property type="entry name" value="tadE_like_DECH"/>
    <property type="match status" value="1"/>
</dbReference>